<dbReference type="Proteomes" id="UP001168363">
    <property type="component" value="Unassembled WGS sequence"/>
</dbReference>
<comment type="caution">
    <text evidence="1">The sequence shown here is derived from an EMBL/GenBank/DDBJ whole genome shotgun (WGS) entry which is preliminary data.</text>
</comment>
<name>A0ABT8TJN9_9ACTN</name>
<organism evidence="1 2">
    <name type="scientific">Nocardioides cremeus</name>
    <dbReference type="NCBI Taxonomy" id="3058044"/>
    <lineage>
        <taxon>Bacteria</taxon>
        <taxon>Bacillati</taxon>
        <taxon>Actinomycetota</taxon>
        <taxon>Actinomycetes</taxon>
        <taxon>Propionibacteriales</taxon>
        <taxon>Nocardioidaceae</taxon>
        <taxon>Nocardioides</taxon>
    </lineage>
</organism>
<protein>
    <submittedName>
        <fullName evidence="1">Uncharacterized protein</fullName>
    </submittedName>
</protein>
<dbReference type="RefSeq" id="WP_302705137.1">
    <property type="nucleotide sequence ID" value="NZ_JAULSC010000001.1"/>
</dbReference>
<dbReference type="EMBL" id="JAULSC010000001">
    <property type="protein sequence ID" value="MDO3394174.1"/>
    <property type="molecule type" value="Genomic_DNA"/>
</dbReference>
<proteinExistence type="predicted"/>
<evidence type="ECO:0000313" key="1">
    <source>
        <dbReference type="EMBL" id="MDO3394174.1"/>
    </source>
</evidence>
<evidence type="ECO:0000313" key="2">
    <source>
        <dbReference type="Proteomes" id="UP001168363"/>
    </source>
</evidence>
<sequence>MSSSGHTPPKGVQQVGQRAVRWIEEGRAGAGFTDVGRRRAHQLADGEDLDDADVKKMQVYFARHRVDKDAKGFKRGSEGFPSPGRVAWDAWGGDAGERWVRGIDV</sequence>
<reference evidence="1" key="1">
    <citation type="submission" date="2023-06" db="EMBL/GenBank/DDBJ databases">
        <title>Genome sequence of Nocardioides sp. SOB44.</title>
        <authorList>
            <person name="Zhang G."/>
        </authorList>
    </citation>
    <scope>NUCLEOTIDE SEQUENCE</scope>
    <source>
        <strain evidence="1">SOB44</strain>
    </source>
</reference>
<keyword evidence="2" id="KW-1185">Reference proteome</keyword>
<gene>
    <name evidence="1" type="ORF">QWJ41_00420</name>
</gene>
<accession>A0ABT8TJN9</accession>